<feature type="domain" description="3-hydroxyacyl-CoA dehydrogenase NAD binding" evidence="15">
    <location>
        <begin position="320"/>
        <end position="497"/>
    </location>
</feature>
<evidence type="ECO:0000256" key="12">
    <source>
        <dbReference type="ARBA" id="ARBA00049556"/>
    </source>
</evidence>
<evidence type="ECO:0000256" key="5">
    <source>
        <dbReference type="ARBA" id="ARBA00022832"/>
    </source>
</evidence>
<evidence type="ECO:0000256" key="3">
    <source>
        <dbReference type="ARBA" id="ARBA00008750"/>
    </source>
</evidence>
<dbReference type="InterPro" id="IPR001753">
    <property type="entry name" value="Enoyl-CoA_hydra/iso"/>
</dbReference>
<keyword evidence="6" id="KW-0442">Lipid degradation</keyword>
<keyword evidence="10" id="KW-0456">Lyase</keyword>
<comment type="similarity">
    <text evidence="13">Belongs to the enoyl-CoA hydratase/isomerase family.</text>
</comment>
<dbReference type="InterPro" id="IPR050136">
    <property type="entry name" value="FA_oxidation_alpha_subunit"/>
</dbReference>
<dbReference type="InterPro" id="IPR029045">
    <property type="entry name" value="ClpP/crotonase-like_dom_sf"/>
</dbReference>
<dbReference type="PANTHER" id="PTHR43612:SF3">
    <property type="entry name" value="TRIFUNCTIONAL ENZYME SUBUNIT ALPHA, MITOCHONDRIAL"/>
    <property type="match status" value="1"/>
</dbReference>
<dbReference type="EC" id="4.2.1.17" evidence="4"/>
<evidence type="ECO:0000259" key="15">
    <source>
        <dbReference type="Pfam" id="PF02737"/>
    </source>
</evidence>
<dbReference type="SUPFAM" id="SSF48179">
    <property type="entry name" value="6-phosphogluconate dehydrogenase C-terminal domain-like"/>
    <property type="match status" value="2"/>
</dbReference>
<comment type="pathway">
    <text evidence="1">Lipid metabolism; fatty acid beta-oxidation.</text>
</comment>
<evidence type="ECO:0000256" key="4">
    <source>
        <dbReference type="ARBA" id="ARBA00012076"/>
    </source>
</evidence>
<dbReference type="EMBL" id="JANRMI010000007">
    <property type="protein sequence ID" value="MDG0818215.1"/>
    <property type="molecule type" value="Genomic_DNA"/>
</dbReference>
<accession>A0ABT6DMW0</accession>
<evidence type="ECO:0000256" key="8">
    <source>
        <dbReference type="ARBA" id="ARBA00023027"/>
    </source>
</evidence>
<evidence type="ECO:0000256" key="2">
    <source>
        <dbReference type="ARBA" id="ARBA00007005"/>
    </source>
</evidence>
<dbReference type="InterPro" id="IPR008927">
    <property type="entry name" value="6-PGluconate_DH-like_C_sf"/>
</dbReference>
<reference evidence="16" key="1">
    <citation type="submission" date="2022-08" db="EMBL/GenBank/DDBJ databases">
        <title>Novel Bdellovibrio Species Isolated from Svalbard: Designation Bdellovibrio svalbardensis.</title>
        <authorList>
            <person name="Mitchell R.J."/>
            <person name="Choi S.Y."/>
        </authorList>
    </citation>
    <scope>NUCLEOTIDE SEQUENCE</scope>
    <source>
        <strain evidence="16">PAP01</strain>
    </source>
</reference>
<sequence>MSIQESIKIVPQGDVAVVEFDLVGEKVNKFSTPVMTRLKEVLEELKKSSYKAVIFKSNKPKIFIAGADIEEIKSMTTKEQFEAAVKGGQEIMNMVEDLQIPTIASVNGACMGGGCEFIMSCDYRIASEDSSTKIGLPEIQLGILPGFGGTQRMPRMIGLQAALDIILAGKAVNAKKALKIGLVDKVVHPNLLDEQAMKWAKEIIAGGAKKRRKKFAAKGLVNKVLEGVGRGIVFKKAREGVIKATKGHYPAPLEALAVIQKTYGMSDREAGMRIEREGFCKLGVTDISKNLISVFYLTEMVKKQTGVTGVQVKPKDVKAIGILGAGTMGGGIAYVAADKGIQVRMKDLSSDALGKGLKHASDLWMKLLKRKSIDKYQFQQKMDMVSVSTDYSGFKNLDVVVEAIVEDMGIKQKVIGECAGQMRPDAIIATNTSSLSVTEMSKGHPRPEYFAGMHFFNPVNKMPLVEVIRGEKTSDETIATIFELTKRMGKMPVVVKDGPGFLVNRLLLPYMGEAAFLMQEGMSIEAVDKAYVKEFGMPMGPFELMDEVGLDVCIKVLKIFKKSFGDRIELAPLMEQLGSSGRLGKKNGKGFYQYSSDGKRGDVDQTVYAALGLGAATNPYDSKECIERGVFAMINECSLALLEDHIVETPHEVDLAMIMGTGFPPFRGGLLRYADSVGTQYVADQLATYAVSRKAARLKPATPLTNLAKANTKFYK</sequence>
<protein>
    <recommendedName>
        <fullName evidence="4">enoyl-CoA hydratase</fullName>
        <ecNumber evidence="4">4.2.1.17</ecNumber>
    </recommendedName>
</protein>
<feature type="domain" description="3-hydroxyacyl-CoA dehydrogenase C-terminal" evidence="14">
    <location>
        <begin position="500"/>
        <end position="594"/>
    </location>
</feature>
<dbReference type="Proteomes" id="UP001152321">
    <property type="component" value="Unassembled WGS sequence"/>
</dbReference>
<dbReference type="PANTHER" id="PTHR43612">
    <property type="entry name" value="TRIFUNCTIONAL ENZYME SUBUNIT ALPHA"/>
    <property type="match status" value="1"/>
</dbReference>
<dbReference type="InterPro" id="IPR006180">
    <property type="entry name" value="3-OHacyl-CoA_DH_CS"/>
</dbReference>
<dbReference type="InterPro" id="IPR006108">
    <property type="entry name" value="3HC_DH_C"/>
</dbReference>
<dbReference type="Gene3D" id="1.10.1040.50">
    <property type="match status" value="1"/>
</dbReference>
<comment type="similarity">
    <text evidence="3">In the N-terminal section; belongs to the enoyl-CoA hydratase/isomerase family.</text>
</comment>
<evidence type="ECO:0000256" key="9">
    <source>
        <dbReference type="ARBA" id="ARBA00023098"/>
    </source>
</evidence>
<comment type="catalytic activity">
    <reaction evidence="12">
        <text>a (3S)-3-hydroxyacyl-CoA + NAD(+) = a 3-oxoacyl-CoA + NADH + H(+)</text>
        <dbReference type="Rhea" id="RHEA:22432"/>
        <dbReference type="ChEBI" id="CHEBI:15378"/>
        <dbReference type="ChEBI" id="CHEBI:57318"/>
        <dbReference type="ChEBI" id="CHEBI:57540"/>
        <dbReference type="ChEBI" id="CHEBI:57945"/>
        <dbReference type="ChEBI" id="CHEBI:90726"/>
        <dbReference type="EC" id="1.1.1.35"/>
    </reaction>
</comment>
<dbReference type="Pfam" id="PF00378">
    <property type="entry name" value="ECH_1"/>
    <property type="match status" value="1"/>
</dbReference>
<evidence type="ECO:0000256" key="10">
    <source>
        <dbReference type="ARBA" id="ARBA00023239"/>
    </source>
</evidence>
<dbReference type="InterPro" id="IPR036291">
    <property type="entry name" value="NAD(P)-bd_dom_sf"/>
</dbReference>
<evidence type="ECO:0000313" key="17">
    <source>
        <dbReference type="Proteomes" id="UP001152321"/>
    </source>
</evidence>
<dbReference type="PROSITE" id="PS00166">
    <property type="entry name" value="ENOYL_COA_HYDRATASE"/>
    <property type="match status" value="1"/>
</dbReference>
<name>A0ABT6DMW0_9BACT</name>
<gene>
    <name evidence="16" type="ORF">NWE73_17665</name>
</gene>
<dbReference type="InterPro" id="IPR006176">
    <property type="entry name" value="3-OHacyl-CoA_DH_NAD-bd"/>
</dbReference>
<dbReference type="PROSITE" id="PS00067">
    <property type="entry name" value="3HCDH"/>
    <property type="match status" value="1"/>
</dbReference>
<keyword evidence="9" id="KW-0443">Lipid metabolism</keyword>
<dbReference type="Pfam" id="PF00725">
    <property type="entry name" value="3HCDH"/>
    <property type="match status" value="1"/>
</dbReference>
<comment type="similarity">
    <text evidence="2">In the central section; belongs to the 3-hydroxyacyl-CoA dehydrogenase family.</text>
</comment>
<evidence type="ECO:0000256" key="1">
    <source>
        <dbReference type="ARBA" id="ARBA00005005"/>
    </source>
</evidence>
<dbReference type="Pfam" id="PF02737">
    <property type="entry name" value="3HCDH_N"/>
    <property type="match status" value="1"/>
</dbReference>
<evidence type="ECO:0000256" key="7">
    <source>
        <dbReference type="ARBA" id="ARBA00023002"/>
    </source>
</evidence>
<evidence type="ECO:0000256" key="13">
    <source>
        <dbReference type="RuleBase" id="RU003707"/>
    </source>
</evidence>
<dbReference type="SUPFAM" id="SSF52096">
    <property type="entry name" value="ClpP/crotonase"/>
    <property type="match status" value="1"/>
</dbReference>
<dbReference type="Gene3D" id="3.90.226.10">
    <property type="entry name" value="2-enoyl-CoA Hydratase, Chain A, domain 1"/>
    <property type="match status" value="1"/>
</dbReference>
<evidence type="ECO:0000256" key="11">
    <source>
        <dbReference type="ARBA" id="ARBA00023268"/>
    </source>
</evidence>
<keyword evidence="8" id="KW-0520">NAD</keyword>
<dbReference type="CDD" id="cd06558">
    <property type="entry name" value="crotonase-like"/>
    <property type="match status" value="1"/>
</dbReference>
<dbReference type="SUPFAM" id="SSF51735">
    <property type="entry name" value="NAD(P)-binding Rossmann-fold domains"/>
    <property type="match status" value="1"/>
</dbReference>
<keyword evidence="7" id="KW-0560">Oxidoreductase</keyword>
<keyword evidence="5" id="KW-0276">Fatty acid metabolism</keyword>
<proteinExistence type="inferred from homology"/>
<dbReference type="RefSeq" id="WP_277579691.1">
    <property type="nucleotide sequence ID" value="NZ_JANRMI010000007.1"/>
</dbReference>
<keyword evidence="17" id="KW-1185">Reference proteome</keyword>
<evidence type="ECO:0000256" key="6">
    <source>
        <dbReference type="ARBA" id="ARBA00022963"/>
    </source>
</evidence>
<evidence type="ECO:0000259" key="14">
    <source>
        <dbReference type="Pfam" id="PF00725"/>
    </source>
</evidence>
<comment type="caution">
    <text evidence="16">The sequence shown here is derived from an EMBL/GenBank/DDBJ whole genome shotgun (WGS) entry which is preliminary data.</text>
</comment>
<evidence type="ECO:0000313" key="16">
    <source>
        <dbReference type="EMBL" id="MDG0818215.1"/>
    </source>
</evidence>
<organism evidence="16 17">
    <name type="scientific">Bdellovibrio svalbardensis</name>
    <dbReference type="NCBI Taxonomy" id="2972972"/>
    <lineage>
        <taxon>Bacteria</taxon>
        <taxon>Pseudomonadati</taxon>
        <taxon>Bdellovibrionota</taxon>
        <taxon>Bdellovibrionia</taxon>
        <taxon>Bdellovibrionales</taxon>
        <taxon>Pseudobdellovibrionaceae</taxon>
        <taxon>Bdellovibrio</taxon>
    </lineage>
</organism>
<dbReference type="InterPro" id="IPR018376">
    <property type="entry name" value="Enoyl-CoA_hyd/isom_CS"/>
</dbReference>
<keyword evidence="11" id="KW-0511">Multifunctional enzyme</keyword>
<dbReference type="Gene3D" id="3.40.50.720">
    <property type="entry name" value="NAD(P)-binding Rossmann-like Domain"/>
    <property type="match status" value="1"/>
</dbReference>